<proteinExistence type="inferred from homology"/>
<keyword evidence="3" id="KW-0540">Nuclease</keyword>
<keyword evidence="3" id="KW-0378">Hydrolase</keyword>
<dbReference type="PANTHER" id="PTHR34477">
    <property type="entry name" value="UPF0213 PROTEIN YHBQ"/>
    <property type="match status" value="1"/>
</dbReference>
<organism evidence="3 4">
    <name type="scientific">Paraburkholderia phenazinium</name>
    <dbReference type="NCBI Taxonomy" id="60549"/>
    <lineage>
        <taxon>Bacteria</taxon>
        <taxon>Pseudomonadati</taxon>
        <taxon>Pseudomonadota</taxon>
        <taxon>Betaproteobacteria</taxon>
        <taxon>Burkholderiales</taxon>
        <taxon>Burkholderiaceae</taxon>
        <taxon>Paraburkholderia</taxon>
    </lineage>
</organism>
<dbReference type="EMBL" id="FSRU01000003">
    <property type="protein sequence ID" value="SIO67499.1"/>
    <property type="molecule type" value="Genomic_DNA"/>
</dbReference>
<gene>
    <name evidence="3" type="ORF">SAMN05444165_7069</name>
</gene>
<keyword evidence="3" id="KW-0255">Endonuclease</keyword>
<evidence type="ECO:0000256" key="1">
    <source>
        <dbReference type="ARBA" id="ARBA00007435"/>
    </source>
</evidence>
<comment type="similarity">
    <text evidence="1">Belongs to the UPF0213 family.</text>
</comment>
<accession>A0A1N6LFA1</accession>
<evidence type="ECO:0000313" key="3">
    <source>
        <dbReference type="EMBL" id="SIO67499.1"/>
    </source>
</evidence>
<reference evidence="3 4" key="1">
    <citation type="submission" date="2016-11" db="EMBL/GenBank/DDBJ databases">
        <authorList>
            <person name="Jaros S."/>
            <person name="Januszkiewicz K."/>
            <person name="Wedrychowicz H."/>
        </authorList>
    </citation>
    <scope>NUCLEOTIDE SEQUENCE [LARGE SCALE GENOMIC DNA]</scope>
    <source>
        <strain evidence="3 4">GAS95</strain>
    </source>
</reference>
<dbReference type="InterPro" id="IPR035901">
    <property type="entry name" value="GIY-YIG_endonuc_sf"/>
</dbReference>
<dbReference type="PROSITE" id="PS50164">
    <property type="entry name" value="GIY_YIG"/>
    <property type="match status" value="1"/>
</dbReference>
<evidence type="ECO:0000259" key="2">
    <source>
        <dbReference type="PROSITE" id="PS50164"/>
    </source>
</evidence>
<evidence type="ECO:0000313" key="4">
    <source>
        <dbReference type="Proteomes" id="UP000185151"/>
    </source>
</evidence>
<dbReference type="OrthoDB" id="9797095at2"/>
<dbReference type="InterPro" id="IPR050190">
    <property type="entry name" value="UPF0213_domain"/>
</dbReference>
<dbReference type="InterPro" id="IPR000305">
    <property type="entry name" value="GIY-YIG_endonuc"/>
</dbReference>
<dbReference type="PANTHER" id="PTHR34477:SF1">
    <property type="entry name" value="UPF0213 PROTEIN YHBQ"/>
    <property type="match status" value="1"/>
</dbReference>
<dbReference type="Proteomes" id="UP000185151">
    <property type="component" value="Unassembled WGS sequence"/>
</dbReference>
<dbReference type="AlphaFoldDB" id="A0A1N6LFA1"/>
<name>A0A1N6LFA1_9BURK</name>
<sequence>MPWFLYLIECADGSVYTGIAVDVQARFEKHVSGTGARYTRSRKPVQVLASFELADRSSASSAEYWVKRLSPPEKRALAAGVRTLESVLPVVVIQEEAEAEAATEAKESDNA</sequence>
<dbReference type="Gene3D" id="3.40.1440.10">
    <property type="entry name" value="GIY-YIG endonuclease"/>
    <property type="match status" value="1"/>
</dbReference>
<dbReference type="SUPFAM" id="SSF82771">
    <property type="entry name" value="GIY-YIG endonuclease"/>
    <property type="match status" value="1"/>
</dbReference>
<dbReference type="GO" id="GO:0004519">
    <property type="term" value="F:endonuclease activity"/>
    <property type="evidence" value="ECO:0007669"/>
    <property type="project" value="UniProtKB-KW"/>
</dbReference>
<dbReference type="RefSeq" id="WP_074302053.1">
    <property type="nucleotide sequence ID" value="NZ_FSRU01000003.1"/>
</dbReference>
<dbReference type="Pfam" id="PF01541">
    <property type="entry name" value="GIY-YIG"/>
    <property type="match status" value="1"/>
</dbReference>
<keyword evidence="4" id="KW-1185">Reference proteome</keyword>
<dbReference type="CDD" id="cd10456">
    <property type="entry name" value="GIY-YIG_UPF0213"/>
    <property type="match status" value="1"/>
</dbReference>
<protein>
    <submittedName>
        <fullName evidence="3">Putative endonuclease</fullName>
    </submittedName>
</protein>
<feature type="domain" description="GIY-YIG" evidence="2">
    <location>
        <begin position="1"/>
        <end position="76"/>
    </location>
</feature>